<gene>
    <name evidence="9" type="ORF">SAMN05428946_0908</name>
</gene>
<feature type="transmembrane region" description="Helical" evidence="8">
    <location>
        <begin position="350"/>
        <end position="368"/>
    </location>
</feature>
<feature type="transmembrane region" description="Helical" evidence="8">
    <location>
        <begin position="72"/>
        <end position="92"/>
    </location>
</feature>
<dbReference type="OrthoDB" id="9810181at2"/>
<comment type="similarity">
    <text evidence="2 7">Belongs to the sodium:solute symporter (SSF) (TC 2.A.21) family.</text>
</comment>
<dbReference type="InterPro" id="IPR038377">
    <property type="entry name" value="Na/Glc_symporter_sf"/>
</dbReference>
<keyword evidence="5 8" id="KW-1133">Transmembrane helix</keyword>
<evidence type="ECO:0000256" key="6">
    <source>
        <dbReference type="ARBA" id="ARBA00023136"/>
    </source>
</evidence>
<dbReference type="CDD" id="cd10322">
    <property type="entry name" value="SLC5sbd"/>
    <property type="match status" value="1"/>
</dbReference>
<protein>
    <submittedName>
        <fullName evidence="9">Solute:Na+ symporter, SSS family</fullName>
    </submittedName>
</protein>
<feature type="transmembrane region" description="Helical" evidence="8">
    <location>
        <begin position="216"/>
        <end position="238"/>
    </location>
</feature>
<evidence type="ECO:0000256" key="8">
    <source>
        <dbReference type="SAM" id="Phobius"/>
    </source>
</evidence>
<keyword evidence="3" id="KW-0813">Transport</keyword>
<dbReference type="EMBL" id="FTPL01000001">
    <property type="protein sequence ID" value="SIT72838.1"/>
    <property type="molecule type" value="Genomic_DNA"/>
</dbReference>
<dbReference type="PANTHER" id="PTHR48086">
    <property type="entry name" value="SODIUM/PROLINE SYMPORTER-RELATED"/>
    <property type="match status" value="1"/>
</dbReference>
<evidence type="ECO:0000256" key="1">
    <source>
        <dbReference type="ARBA" id="ARBA00004141"/>
    </source>
</evidence>
<feature type="transmembrane region" description="Helical" evidence="8">
    <location>
        <begin position="152"/>
        <end position="171"/>
    </location>
</feature>
<dbReference type="RefSeq" id="WP_084186543.1">
    <property type="nucleotide sequence ID" value="NZ_FTPL01000001.1"/>
</dbReference>
<dbReference type="STRING" id="550447.SAMN05428946_0908"/>
<dbReference type="AlphaFoldDB" id="A0A1U7PMW0"/>
<feature type="transmembrane region" description="Helical" evidence="8">
    <location>
        <begin position="113"/>
        <end position="132"/>
    </location>
</feature>
<evidence type="ECO:0000313" key="10">
    <source>
        <dbReference type="Proteomes" id="UP000187550"/>
    </source>
</evidence>
<evidence type="ECO:0000256" key="7">
    <source>
        <dbReference type="RuleBase" id="RU362091"/>
    </source>
</evidence>
<feature type="transmembrane region" description="Helical" evidence="8">
    <location>
        <begin position="432"/>
        <end position="452"/>
    </location>
</feature>
<feature type="transmembrane region" description="Helical" evidence="8">
    <location>
        <begin position="304"/>
        <end position="329"/>
    </location>
</feature>
<dbReference type="Gene3D" id="1.20.1730.10">
    <property type="entry name" value="Sodium/glucose cotransporter"/>
    <property type="match status" value="1"/>
</dbReference>
<accession>A0A1U7PMW0</accession>
<keyword evidence="6 8" id="KW-0472">Membrane</keyword>
<evidence type="ECO:0000256" key="2">
    <source>
        <dbReference type="ARBA" id="ARBA00006434"/>
    </source>
</evidence>
<dbReference type="Pfam" id="PF00474">
    <property type="entry name" value="SSF"/>
    <property type="match status" value="1"/>
</dbReference>
<reference evidence="10" key="1">
    <citation type="submission" date="2017-01" db="EMBL/GenBank/DDBJ databases">
        <authorList>
            <person name="Varghese N."/>
            <person name="Submissions S."/>
        </authorList>
    </citation>
    <scope>NUCLEOTIDE SEQUENCE [LARGE SCALE GENOMIC DNA]</scope>
    <source>
        <strain evidence="10">MNA4</strain>
    </source>
</reference>
<feature type="transmembrane region" description="Helical" evidence="8">
    <location>
        <begin position="178"/>
        <end position="196"/>
    </location>
</feature>
<dbReference type="GO" id="GO:0022857">
    <property type="term" value="F:transmembrane transporter activity"/>
    <property type="evidence" value="ECO:0007669"/>
    <property type="project" value="InterPro"/>
</dbReference>
<feature type="transmembrane region" description="Helical" evidence="8">
    <location>
        <begin position="6"/>
        <end position="23"/>
    </location>
</feature>
<evidence type="ECO:0000256" key="5">
    <source>
        <dbReference type="ARBA" id="ARBA00022989"/>
    </source>
</evidence>
<name>A0A1U7PMW0_9BACI</name>
<evidence type="ECO:0000313" key="9">
    <source>
        <dbReference type="EMBL" id="SIT72838.1"/>
    </source>
</evidence>
<evidence type="ECO:0000256" key="4">
    <source>
        <dbReference type="ARBA" id="ARBA00022692"/>
    </source>
</evidence>
<feature type="transmembrane region" description="Helical" evidence="8">
    <location>
        <begin position="43"/>
        <end position="66"/>
    </location>
</feature>
<dbReference type="Proteomes" id="UP000187550">
    <property type="component" value="Unassembled WGS sequence"/>
</dbReference>
<feature type="transmembrane region" description="Helical" evidence="8">
    <location>
        <begin position="259"/>
        <end position="284"/>
    </location>
</feature>
<keyword evidence="10" id="KW-1185">Reference proteome</keyword>
<feature type="transmembrane region" description="Helical" evidence="8">
    <location>
        <begin position="380"/>
        <end position="400"/>
    </location>
</feature>
<comment type="subcellular location">
    <subcellularLocation>
        <location evidence="1">Membrane</location>
        <topology evidence="1">Multi-pass membrane protein</topology>
    </subcellularLocation>
</comment>
<feature type="transmembrane region" description="Helical" evidence="8">
    <location>
        <begin position="407"/>
        <end position="426"/>
    </location>
</feature>
<keyword evidence="4 8" id="KW-0812">Transmembrane</keyword>
<evidence type="ECO:0000256" key="3">
    <source>
        <dbReference type="ARBA" id="ARBA00022448"/>
    </source>
</evidence>
<sequence length="470" mass="50438">MSIYLIAVIIYLLLMGLLGVYFAKSTVKNSDDFMVAGRRLPLWIVIGTLLATFVGSGTVVGGASFIYQYGPFAAIFNLSGGFVGAFILYMIASKVRQSEMYTVPQLLEKRFGTGTRVIASVFILLAYVGITAYQFTGGAYVLQLTTGMPLEIGAIVMCALVIFLTMSGGLFSVAYSDALSAVLILIGFIIGIPFALNSAGGFSGLAEALPAITKTWNGGLSIPQLLGFFLPLFLLVLGDQNMYQRFAAAKDELTAKRSVIGFIISNALVIGLVIMMATAAIVLFPNISPDSAVLTVALKGVPVAVGVLILCASVAFLITTATSYLLSASGNIVYDLVQRFSKKEIPEQRLLWLNRATVLGLGVFAYILGQFFPSVLAIQMYSYTMYGAAITPAIIATLLWKRATTAGIISSIVVGGSATMFWELVLNRPFDWNSVLFALPLSVITLIVVSLVTQKRGERLSFLNKKLNLE</sequence>
<dbReference type="PANTHER" id="PTHR48086:SF7">
    <property type="entry name" value="SODIUM-SOLUTE SYMPORTER-RELATED"/>
    <property type="match status" value="1"/>
</dbReference>
<proteinExistence type="inferred from homology"/>
<organism evidence="9 10">
    <name type="scientific">Edaphobacillus lindanitolerans</name>
    <dbReference type="NCBI Taxonomy" id="550447"/>
    <lineage>
        <taxon>Bacteria</taxon>
        <taxon>Bacillati</taxon>
        <taxon>Bacillota</taxon>
        <taxon>Bacilli</taxon>
        <taxon>Bacillales</taxon>
        <taxon>Bacillaceae</taxon>
        <taxon>Edaphobacillus</taxon>
    </lineage>
</organism>
<dbReference type="GO" id="GO:0005886">
    <property type="term" value="C:plasma membrane"/>
    <property type="evidence" value="ECO:0007669"/>
    <property type="project" value="TreeGrafter"/>
</dbReference>
<dbReference type="InterPro" id="IPR001734">
    <property type="entry name" value="Na/solute_symporter"/>
</dbReference>
<dbReference type="PROSITE" id="PS50283">
    <property type="entry name" value="NA_SOLUT_SYMP_3"/>
    <property type="match status" value="1"/>
</dbReference>
<dbReference type="InterPro" id="IPR050277">
    <property type="entry name" value="Sodium:Solute_Symporter"/>
</dbReference>